<evidence type="ECO:0000256" key="5">
    <source>
        <dbReference type="ARBA" id="ARBA00023014"/>
    </source>
</evidence>
<keyword evidence="3 7" id="KW-0560">Oxidoreductase</keyword>
<dbReference type="Gene3D" id="3.20.20.20">
    <property type="entry name" value="Dihydropteroate synthase-like"/>
    <property type="match status" value="1"/>
</dbReference>
<evidence type="ECO:0000256" key="4">
    <source>
        <dbReference type="ARBA" id="ARBA00023004"/>
    </source>
</evidence>
<dbReference type="SUPFAM" id="SSF56014">
    <property type="entry name" value="Nitrite and sulphite reductase 4Fe-4S domain-like"/>
    <property type="match status" value="1"/>
</dbReference>
<feature type="domain" description="IspG C-terminal" evidence="9">
    <location>
        <begin position="262"/>
        <end position="347"/>
    </location>
</feature>
<comment type="cofactor">
    <cofactor evidence="7">
        <name>[4Fe-4S] cluster</name>
        <dbReference type="ChEBI" id="CHEBI:49883"/>
    </cofactor>
    <text evidence="7">Binds 1 [4Fe-4S] cluster.</text>
</comment>
<dbReference type="GO" id="GO:0051539">
    <property type="term" value="F:4 iron, 4 sulfur cluster binding"/>
    <property type="evidence" value="ECO:0007669"/>
    <property type="project" value="UniProtKB-UniRule"/>
</dbReference>
<evidence type="ECO:0000259" key="8">
    <source>
        <dbReference type="Pfam" id="PF04551"/>
    </source>
</evidence>
<evidence type="ECO:0000256" key="7">
    <source>
        <dbReference type="HAMAP-Rule" id="MF_00159"/>
    </source>
</evidence>
<evidence type="ECO:0000313" key="10">
    <source>
        <dbReference type="EMBL" id="HGU40810.1"/>
    </source>
</evidence>
<name>A0A7C4CEA7_9BACT</name>
<comment type="caution">
    <text evidence="10">The sequence shown here is derived from an EMBL/GenBank/DDBJ whole genome shotgun (WGS) entry which is preliminary data.</text>
</comment>
<dbReference type="InterPro" id="IPR011005">
    <property type="entry name" value="Dihydropteroate_synth-like_sf"/>
</dbReference>
<dbReference type="GO" id="GO:0141197">
    <property type="term" value="F:4-hydroxy-3-methylbut-2-enyl-diphosphate synthase activity (flavodoxin)"/>
    <property type="evidence" value="ECO:0007669"/>
    <property type="project" value="UniProtKB-EC"/>
</dbReference>
<dbReference type="InterPro" id="IPR058578">
    <property type="entry name" value="IspG_TIM"/>
</dbReference>
<dbReference type="InterPro" id="IPR058579">
    <property type="entry name" value="IspG_C"/>
</dbReference>
<feature type="binding site" evidence="7">
    <location>
        <position position="300"/>
    </location>
    <ligand>
        <name>[4Fe-4S] cluster</name>
        <dbReference type="ChEBI" id="CHEBI:49883"/>
    </ligand>
</feature>
<comment type="function">
    <text evidence="7">Converts 2C-methyl-D-erythritol 2,4-cyclodiphosphate (ME-2,4cPP) into 1-hydroxy-2-methyl-2-(E)-butenyl 4-diphosphate.</text>
</comment>
<dbReference type="GO" id="GO:0046429">
    <property type="term" value="F:4-hydroxy-3-methylbut-2-en-1-yl diphosphate synthase activity (ferredoxin)"/>
    <property type="evidence" value="ECO:0007669"/>
    <property type="project" value="UniProtKB-UniRule"/>
</dbReference>
<dbReference type="EC" id="1.17.7.3" evidence="7"/>
<evidence type="ECO:0000259" key="9">
    <source>
        <dbReference type="Pfam" id="PF26540"/>
    </source>
</evidence>
<accession>A0A7C4CEA7</accession>
<feature type="binding site" evidence="7">
    <location>
        <position position="265"/>
    </location>
    <ligand>
        <name>[4Fe-4S] cluster</name>
        <dbReference type="ChEBI" id="CHEBI:49883"/>
    </ligand>
</feature>
<proteinExistence type="inferred from homology"/>
<evidence type="ECO:0000256" key="2">
    <source>
        <dbReference type="ARBA" id="ARBA00022723"/>
    </source>
</evidence>
<feature type="binding site" evidence="7">
    <location>
        <position position="307"/>
    </location>
    <ligand>
        <name>[4Fe-4S] cluster</name>
        <dbReference type="ChEBI" id="CHEBI:49883"/>
    </ligand>
</feature>
<reference evidence="10" key="1">
    <citation type="journal article" date="2020" name="mSystems">
        <title>Genome- and Community-Level Interaction Insights into Carbon Utilization and Element Cycling Functions of Hydrothermarchaeota in Hydrothermal Sediment.</title>
        <authorList>
            <person name="Zhou Z."/>
            <person name="Liu Y."/>
            <person name="Xu W."/>
            <person name="Pan J."/>
            <person name="Luo Z.H."/>
            <person name="Li M."/>
        </authorList>
    </citation>
    <scope>NUCLEOTIDE SEQUENCE [LARGE SCALE GENOMIC DNA]</scope>
    <source>
        <strain evidence="10">SpSt-609</strain>
    </source>
</reference>
<dbReference type="GO" id="GO:0016114">
    <property type="term" value="P:terpenoid biosynthetic process"/>
    <property type="evidence" value="ECO:0007669"/>
    <property type="project" value="InterPro"/>
</dbReference>
<dbReference type="UniPathway" id="UPA00056">
    <property type="reaction ID" value="UER00096"/>
</dbReference>
<dbReference type="SUPFAM" id="SSF51717">
    <property type="entry name" value="Dihydropteroate synthetase-like"/>
    <property type="match status" value="1"/>
</dbReference>
<dbReference type="InterPro" id="IPR045854">
    <property type="entry name" value="NO2/SO3_Rdtase_4Fe4S_sf"/>
</dbReference>
<dbReference type="PIRSF" id="PIRSF004640">
    <property type="entry name" value="IspG"/>
    <property type="match status" value="1"/>
</dbReference>
<evidence type="ECO:0000256" key="1">
    <source>
        <dbReference type="ARBA" id="ARBA00022485"/>
    </source>
</evidence>
<dbReference type="Pfam" id="PF26540">
    <property type="entry name" value="GcpE_C"/>
    <property type="match status" value="1"/>
</dbReference>
<organism evidence="10">
    <name type="scientific">Fervidobacterium thailandense</name>
    <dbReference type="NCBI Taxonomy" id="1008305"/>
    <lineage>
        <taxon>Bacteria</taxon>
        <taxon>Thermotogati</taxon>
        <taxon>Thermotogota</taxon>
        <taxon>Thermotogae</taxon>
        <taxon>Thermotogales</taxon>
        <taxon>Fervidobacteriaceae</taxon>
        <taxon>Fervidobacterium</taxon>
    </lineage>
</organism>
<keyword evidence="6 7" id="KW-0414">Isoprene biosynthesis</keyword>
<dbReference type="FunFam" id="3.20.20.20:FF:000001">
    <property type="entry name" value="4-hydroxy-3-methylbut-2-en-1-yl diphosphate synthase (flavodoxin)"/>
    <property type="match status" value="1"/>
</dbReference>
<comment type="similarity">
    <text evidence="7">Belongs to the IspG family.</text>
</comment>
<dbReference type="AlphaFoldDB" id="A0A7C4CEA7"/>
<sequence length="355" mass="38499">MSSANFPRRKTKLVRVGSLTIGGGTPITIQSMTNTDTHDVRATVEQIRQLELAGCEIVRISLPDIECTKLVREIKESVSIPIVGDVHFDHRIAIEAIKNGVDKIRINPGNIGSEVKIREVVAVAREYGIPIRVGANSGSLPKDLSSLPKWQALAEAALREVRILERFGFENIVVSVKSSDVMETIDANRYIAKHIEYPIHVGVTEAGTLYNSLIKSSIVLGVLLLEGLVDTLRISISGDPVNEVIAAKKLLTFLRLRKGVDVIACPTCARSVFDVEDIAMEVERALSSVNKPIRVSVLGCVVNGIGEGKNADLGIAGTNDGVVLFYKGQILGTYKLQEGLAKLKELTEMLLAEKA</sequence>
<keyword evidence="4 7" id="KW-0408">Iron</keyword>
<dbReference type="NCBIfam" id="NF001540">
    <property type="entry name" value="PRK00366.1"/>
    <property type="match status" value="1"/>
</dbReference>
<keyword evidence="2 7" id="KW-0479">Metal-binding</keyword>
<dbReference type="GO" id="GO:0019288">
    <property type="term" value="P:isopentenyl diphosphate biosynthetic process, methylerythritol 4-phosphate pathway"/>
    <property type="evidence" value="ECO:0007669"/>
    <property type="project" value="UniProtKB-UniRule"/>
</dbReference>
<dbReference type="InterPro" id="IPR016425">
    <property type="entry name" value="IspG_bac"/>
</dbReference>
<gene>
    <name evidence="7" type="primary">ispG</name>
    <name evidence="10" type="ORF">ENT77_06395</name>
</gene>
<protein>
    <recommendedName>
        <fullName evidence="7">4-hydroxy-3-methylbut-2-en-1-yl diphosphate synthase (flavodoxin)</fullName>
        <ecNumber evidence="7">1.17.7.3</ecNumber>
    </recommendedName>
    <alternativeName>
        <fullName evidence="7">1-hydroxy-2-methyl-2-(E)-butenyl 4-diphosphate synthase</fullName>
    </alternativeName>
</protein>
<evidence type="ECO:0000256" key="3">
    <source>
        <dbReference type="ARBA" id="ARBA00023002"/>
    </source>
</evidence>
<dbReference type="Pfam" id="PF04551">
    <property type="entry name" value="GcpE"/>
    <property type="match status" value="1"/>
</dbReference>
<dbReference type="InterPro" id="IPR004588">
    <property type="entry name" value="IspG_bac-typ"/>
</dbReference>
<keyword evidence="5 7" id="KW-0411">Iron-sulfur</keyword>
<keyword evidence="1 7" id="KW-0004">4Fe-4S</keyword>
<dbReference type="Gene3D" id="3.30.413.10">
    <property type="entry name" value="Sulfite Reductase Hemoprotein, domain 1"/>
    <property type="match status" value="1"/>
</dbReference>
<dbReference type="NCBIfam" id="TIGR00612">
    <property type="entry name" value="ispG_gcpE"/>
    <property type="match status" value="1"/>
</dbReference>
<dbReference type="GO" id="GO:0005506">
    <property type="term" value="F:iron ion binding"/>
    <property type="evidence" value="ECO:0007669"/>
    <property type="project" value="InterPro"/>
</dbReference>
<dbReference type="PANTHER" id="PTHR30454:SF0">
    <property type="entry name" value="4-HYDROXY-3-METHYLBUT-2-EN-1-YL DIPHOSPHATE SYNTHASE (FERREDOXIN), CHLOROPLASTIC"/>
    <property type="match status" value="1"/>
</dbReference>
<dbReference type="PANTHER" id="PTHR30454">
    <property type="entry name" value="4-HYDROXY-3-METHYLBUT-2-EN-1-YL DIPHOSPHATE SYNTHASE"/>
    <property type="match status" value="1"/>
</dbReference>
<dbReference type="EMBL" id="DSZY01000029">
    <property type="protein sequence ID" value="HGU40810.1"/>
    <property type="molecule type" value="Genomic_DNA"/>
</dbReference>
<comment type="catalytic activity">
    <reaction evidence="7">
        <text>(2E)-4-hydroxy-3-methylbut-2-enyl diphosphate + oxidized [flavodoxin] + H2O + 2 H(+) = 2-C-methyl-D-erythritol 2,4-cyclic diphosphate + reduced [flavodoxin]</text>
        <dbReference type="Rhea" id="RHEA:43604"/>
        <dbReference type="Rhea" id="RHEA-COMP:10622"/>
        <dbReference type="Rhea" id="RHEA-COMP:10623"/>
        <dbReference type="ChEBI" id="CHEBI:15377"/>
        <dbReference type="ChEBI" id="CHEBI:15378"/>
        <dbReference type="ChEBI" id="CHEBI:57618"/>
        <dbReference type="ChEBI" id="CHEBI:58210"/>
        <dbReference type="ChEBI" id="CHEBI:58483"/>
        <dbReference type="ChEBI" id="CHEBI:128753"/>
        <dbReference type="EC" id="1.17.7.3"/>
    </reaction>
</comment>
<evidence type="ECO:0000256" key="6">
    <source>
        <dbReference type="ARBA" id="ARBA00023229"/>
    </source>
</evidence>
<dbReference type="HAMAP" id="MF_00159">
    <property type="entry name" value="IspG"/>
    <property type="match status" value="1"/>
</dbReference>
<feature type="domain" description="IspG TIM-barrel" evidence="8">
    <location>
        <begin position="11"/>
        <end position="247"/>
    </location>
</feature>
<feature type="binding site" evidence="7">
    <location>
        <position position="268"/>
    </location>
    <ligand>
        <name>[4Fe-4S] cluster</name>
        <dbReference type="ChEBI" id="CHEBI:49883"/>
    </ligand>
</feature>
<comment type="pathway">
    <text evidence="7">Isoprenoid biosynthesis; isopentenyl diphosphate biosynthesis via DXP pathway; isopentenyl diphosphate from 1-deoxy-D-xylulose 5-phosphate: step 5/6.</text>
</comment>